<reference evidence="4 5" key="1">
    <citation type="submission" date="2017-04" db="EMBL/GenBank/DDBJ databases">
        <authorList>
            <person name="Afonso C.L."/>
            <person name="Miller P.J."/>
            <person name="Scott M.A."/>
            <person name="Spackman E."/>
            <person name="Goraichik I."/>
            <person name="Dimitrov K.M."/>
            <person name="Suarez D.L."/>
            <person name="Swayne D.E."/>
        </authorList>
    </citation>
    <scope>NUCLEOTIDE SEQUENCE [LARGE SCALE GENOMIC DNA]</scope>
    <source>
        <strain evidence="4 5">KR-140</strain>
    </source>
</reference>
<keyword evidence="5" id="KW-1185">Reference proteome</keyword>
<accession>A0A1W1VRM0</accession>
<dbReference type="AlphaFoldDB" id="A0A1W1VRM0"/>
<dbReference type="Proteomes" id="UP000192582">
    <property type="component" value="Unassembled WGS sequence"/>
</dbReference>
<dbReference type="PANTHER" id="PTHR10434">
    <property type="entry name" value="1-ACYL-SN-GLYCEROL-3-PHOSPHATE ACYLTRANSFERASE"/>
    <property type="match status" value="1"/>
</dbReference>
<dbReference type="STRING" id="695939.SAMN00790413_03063"/>
<dbReference type="EMBL" id="FWWU01000009">
    <property type="protein sequence ID" value="SMB95903.1"/>
    <property type="molecule type" value="Genomic_DNA"/>
</dbReference>
<evidence type="ECO:0000259" key="3">
    <source>
        <dbReference type="SMART" id="SM00563"/>
    </source>
</evidence>
<dbReference type="GO" id="GO:0006654">
    <property type="term" value="P:phosphatidic acid biosynthetic process"/>
    <property type="evidence" value="ECO:0007669"/>
    <property type="project" value="TreeGrafter"/>
</dbReference>
<evidence type="ECO:0000313" key="4">
    <source>
        <dbReference type="EMBL" id="SMB95903.1"/>
    </source>
</evidence>
<dbReference type="PANTHER" id="PTHR10434:SF9">
    <property type="entry name" value="PHOSPHOLIPID_GLYCEROL ACYLTRANSFERASE DOMAIN-CONTAINING PROTEIN"/>
    <property type="match status" value="1"/>
</dbReference>
<dbReference type="RefSeq" id="WP_084050488.1">
    <property type="nucleotide sequence ID" value="NZ_FWWU01000009.1"/>
</dbReference>
<dbReference type="CDD" id="cd07989">
    <property type="entry name" value="LPLAT_AGPAT-like"/>
    <property type="match status" value="1"/>
</dbReference>
<proteinExistence type="predicted"/>
<dbReference type="SMART" id="SM00563">
    <property type="entry name" value="PlsC"/>
    <property type="match status" value="1"/>
</dbReference>
<gene>
    <name evidence="4" type="ORF">SAMN00790413_03063</name>
</gene>
<evidence type="ECO:0000256" key="1">
    <source>
        <dbReference type="ARBA" id="ARBA00022679"/>
    </source>
</evidence>
<organism evidence="4 5">
    <name type="scientific">Deinococcus hopiensis KR-140</name>
    <dbReference type="NCBI Taxonomy" id="695939"/>
    <lineage>
        <taxon>Bacteria</taxon>
        <taxon>Thermotogati</taxon>
        <taxon>Deinococcota</taxon>
        <taxon>Deinococci</taxon>
        <taxon>Deinococcales</taxon>
        <taxon>Deinococcaceae</taxon>
        <taxon>Deinococcus</taxon>
    </lineage>
</organism>
<dbReference type="OrthoDB" id="152799at2"/>
<dbReference type="SUPFAM" id="SSF69593">
    <property type="entry name" value="Glycerol-3-phosphate (1)-acyltransferase"/>
    <property type="match status" value="1"/>
</dbReference>
<dbReference type="InterPro" id="IPR002123">
    <property type="entry name" value="Plipid/glycerol_acylTrfase"/>
</dbReference>
<keyword evidence="2 4" id="KW-0012">Acyltransferase</keyword>
<name>A0A1W1VRM0_9DEIO</name>
<sequence length="219" mass="23702">MSRPDPVAALVRASIRGSLRKHLGGVWVRGTWPPGGAVLAPNHGSWWDGYVLRELAWVVGADFRVTMTARQLSRFPFLRRLGALGAGEVRPAARAAEAGAWVVIFPEGTLQPPGRVAPLQPGAAWVARASGVPLVPVALRVVLRGRQFPEAYVRFGPPVEEADLRGALAHELAALDADLSAVDPERPLGGYLRILRGRESDQERLDLPSRLLVRLSGDR</sequence>
<protein>
    <submittedName>
        <fullName evidence="4">1-acyl-sn-glycerol-3-phosphate acyltransferase</fullName>
    </submittedName>
</protein>
<dbReference type="Pfam" id="PF01553">
    <property type="entry name" value="Acyltransferase"/>
    <property type="match status" value="1"/>
</dbReference>
<dbReference type="GO" id="GO:0003841">
    <property type="term" value="F:1-acylglycerol-3-phosphate O-acyltransferase activity"/>
    <property type="evidence" value="ECO:0007669"/>
    <property type="project" value="TreeGrafter"/>
</dbReference>
<evidence type="ECO:0000313" key="5">
    <source>
        <dbReference type="Proteomes" id="UP000192582"/>
    </source>
</evidence>
<feature type="domain" description="Phospholipid/glycerol acyltransferase" evidence="3">
    <location>
        <begin position="37"/>
        <end position="142"/>
    </location>
</feature>
<evidence type="ECO:0000256" key="2">
    <source>
        <dbReference type="ARBA" id="ARBA00023315"/>
    </source>
</evidence>
<keyword evidence="1 4" id="KW-0808">Transferase</keyword>